<dbReference type="OrthoDB" id="5362512at2759"/>
<evidence type="ECO:0000313" key="4">
    <source>
        <dbReference type="RefSeq" id="XP_033569600.1"/>
    </source>
</evidence>
<name>A0A6A6Y1E6_9PEZI</name>
<organism evidence="2">
    <name type="scientific">Mytilinidion resinicola</name>
    <dbReference type="NCBI Taxonomy" id="574789"/>
    <lineage>
        <taxon>Eukaryota</taxon>
        <taxon>Fungi</taxon>
        <taxon>Dikarya</taxon>
        <taxon>Ascomycota</taxon>
        <taxon>Pezizomycotina</taxon>
        <taxon>Dothideomycetes</taxon>
        <taxon>Pleosporomycetidae</taxon>
        <taxon>Mytilinidiales</taxon>
        <taxon>Mytilinidiaceae</taxon>
        <taxon>Mytilinidion</taxon>
    </lineage>
</organism>
<protein>
    <submittedName>
        <fullName evidence="2 4">HET-domain-containing protein</fullName>
    </submittedName>
</protein>
<feature type="domain" description="Heterokaryon incompatibility" evidence="1">
    <location>
        <begin position="30"/>
        <end position="124"/>
    </location>
</feature>
<evidence type="ECO:0000313" key="3">
    <source>
        <dbReference type="Proteomes" id="UP000504636"/>
    </source>
</evidence>
<accession>A0A6A6Y1E6</accession>
<dbReference type="Proteomes" id="UP000504636">
    <property type="component" value="Unplaced"/>
</dbReference>
<dbReference type="EMBL" id="MU003722">
    <property type="protein sequence ID" value="KAF2802636.1"/>
    <property type="molecule type" value="Genomic_DNA"/>
</dbReference>
<reference evidence="4" key="2">
    <citation type="submission" date="2020-04" db="EMBL/GenBank/DDBJ databases">
        <authorList>
            <consortium name="NCBI Genome Project"/>
        </authorList>
    </citation>
    <scope>NUCLEOTIDE SEQUENCE</scope>
    <source>
        <strain evidence="4">CBS 304.34</strain>
    </source>
</reference>
<dbReference type="AlphaFoldDB" id="A0A6A6Y1E6"/>
<reference evidence="4" key="3">
    <citation type="submission" date="2025-04" db="UniProtKB">
        <authorList>
            <consortium name="RefSeq"/>
        </authorList>
    </citation>
    <scope>IDENTIFICATION</scope>
    <source>
        <strain evidence="4">CBS 304.34</strain>
    </source>
</reference>
<gene>
    <name evidence="2 4" type="ORF">BDZ99DRAFT_551003</name>
</gene>
<sequence length="252" mass="29043">PTRILDVGLSDDLSKNSVKLSELSNVSAQYVCLSHCWGTVRVITTTRQTLAARCQGIPWESLPKTFQDAITYTRRLGLRYLWIDSLCILQDDREDWRRESALMAAIYKNSYITLAATKSPDVQYYVHERIFHFDWRAGFDDAANPLRTRAWAYQGRLLSPRVLHFCAQELAWECQETTQCECLYSERLRATRCTPNLVSLWRYLVEEYSGLRLLEKSDRLPAIAGLAAHIATYKPGKYLAGLWGDSIYEDML</sequence>
<proteinExistence type="predicted"/>
<dbReference type="RefSeq" id="XP_033569600.1">
    <property type="nucleotide sequence ID" value="XM_033727003.1"/>
</dbReference>
<dbReference type="PANTHER" id="PTHR33112:SF16">
    <property type="entry name" value="HETEROKARYON INCOMPATIBILITY DOMAIN-CONTAINING PROTEIN"/>
    <property type="match status" value="1"/>
</dbReference>
<reference evidence="2 4" key="1">
    <citation type="journal article" date="2020" name="Stud. Mycol.">
        <title>101 Dothideomycetes genomes: a test case for predicting lifestyles and emergence of pathogens.</title>
        <authorList>
            <person name="Haridas S."/>
            <person name="Albert R."/>
            <person name="Binder M."/>
            <person name="Bloem J."/>
            <person name="Labutti K."/>
            <person name="Salamov A."/>
            <person name="Andreopoulos B."/>
            <person name="Baker S."/>
            <person name="Barry K."/>
            <person name="Bills G."/>
            <person name="Bluhm B."/>
            <person name="Cannon C."/>
            <person name="Castanera R."/>
            <person name="Culley D."/>
            <person name="Daum C."/>
            <person name="Ezra D."/>
            <person name="Gonzalez J."/>
            <person name="Henrissat B."/>
            <person name="Kuo A."/>
            <person name="Liang C."/>
            <person name="Lipzen A."/>
            <person name="Lutzoni F."/>
            <person name="Magnuson J."/>
            <person name="Mondo S."/>
            <person name="Nolan M."/>
            <person name="Ohm R."/>
            <person name="Pangilinan J."/>
            <person name="Park H.-J."/>
            <person name="Ramirez L."/>
            <person name="Alfaro M."/>
            <person name="Sun H."/>
            <person name="Tritt A."/>
            <person name="Yoshinaga Y."/>
            <person name="Zwiers L.-H."/>
            <person name="Turgeon B."/>
            <person name="Goodwin S."/>
            <person name="Spatafora J."/>
            <person name="Crous P."/>
            <person name="Grigoriev I."/>
        </authorList>
    </citation>
    <scope>NUCLEOTIDE SEQUENCE</scope>
    <source>
        <strain evidence="2 4">CBS 304.34</strain>
    </source>
</reference>
<dbReference type="InterPro" id="IPR010730">
    <property type="entry name" value="HET"/>
</dbReference>
<keyword evidence="3" id="KW-1185">Reference proteome</keyword>
<evidence type="ECO:0000313" key="2">
    <source>
        <dbReference type="EMBL" id="KAF2802636.1"/>
    </source>
</evidence>
<feature type="non-terminal residue" evidence="2">
    <location>
        <position position="1"/>
    </location>
</feature>
<dbReference type="GeneID" id="54467896"/>
<dbReference type="Pfam" id="PF06985">
    <property type="entry name" value="HET"/>
    <property type="match status" value="1"/>
</dbReference>
<evidence type="ECO:0000259" key="1">
    <source>
        <dbReference type="Pfam" id="PF06985"/>
    </source>
</evidence>
<dbReference type="PANTHER" id="PTHR33112">
    <property type="entry name" value="DOMAIN PROTEIN, PUTATIVE-RELATED"/>
    <property type="match status" value="1"/>
</dbReference>